<evidence type="ECO:0000256" key="3">
    <source>
        <dbReference type="ARBA" id="ARBA00023125"/>
    </source>
</evidence>
<evidence type="ECO:0000313" key="7">
    <source>
        <dbReference type="Proteomes" id="UP000006833"/>
    </source>
</evidence>
<evidence type="ECO:0000256" key="4">
    <source>
        <dbReference type="ARBA" id="ARBA00023163"/>
    </source>
</evidence>
<proteinExistence type="inferred from homology"/>
<dbReference type="Pfam" id="PF00126">
    <property type="entry name" value="HTH_1"/>
    <property type="match status" value="1"/>
</dbReference>
<dbReference type="PROSITE" id="PS50931">
    <property type="entry name" value="HTH_LYSR"/>
    <property type="match status" value="1"/>
</dbReference>
<dbReference type="CDD" id="cd08417">
    <property type="entry name" value="PBP2_Nitroaromatics_like"/>
    <property type="match status" value="1"/>
</dbReference>
<gene>
    <name evidence="6" type="ordered locus">Dshi_2347</name>
</gene>
<dbReference type="InterPro" id="IPR000847">
    <property type="entry name" value="LysR_HTH_N"/>
</dbReference>
<dbReference type="InterPro" id="IPR036390">
    <property type="entry name" value="WH_DNA-bd_sf"/>
</dbReference>
<reference evidence="7" key="1">
    <citation type="journal article" date="2010" name="ISME J.">
        <title>The complete genome sequence of the algal symbiont Dinoroseobacter shibae: a hitchhiker's guide to life in the sea.</title>
        <authorList>
            <person name="Wagner-Dobler I."/>
            <person name="Ballhausen B."/>
            <person name="Berger M."/>
            <person name="Brinkhoff T."/>
            <person name="Buchholz I."/>
            <person name="Bunk B."/>
            <person name="Cypionka H."/>
            <person name="Daniel R."/>
            <person name="Drepper T."/>
            <person name="Gerdts G."/>
            <person name="Hahnke S."/>
            <person name="Han C."/>
            <person name="Jahn D."/>
            <person name="Kalhoefer D."/>
            <person name="Kiss H."/>
            <person name="Klenk H.P."/>
            <person name="Kyrpides N."/>
            <person name="Liebl W."/>
            <person name="Liesegang H."/>
            <person name="Meincke L."/>
            <person name="Pati A."/>
            <person name="Petersen J."/>
            <person name="Piekarski T."/>
            <person name="Pommerenke C."/>
            <person name="Pradella S."/>
            <person name="Pukall R."/>
            <person name="Rabus R."/>
            <person name="Stackebrandt E."/>
            <person name="Thole S."/>
            <person name="Thompson L."/>
            <person name="Tielen P."/>
            <person name="Tomasch J."/>
            <person name="von Jan M."/>
            <person name="Wanphrut N."/>
            <person name="Wichels A."/>
            <person name="Zech H."/>
            <person name="Simon M."/>
        </authorList>
    </citation>
    <scope>NUCLEOTIDE SEQUENCE [LARGE SCALE GENOMIC DNA]</scope>
    <source>
        <strain evidence="7">DSM 16493 / NCIMB 14021 / DFL 12</strain>
    </source>
</reference>
<dbReference type="PANTHER" id="PTHR30118">
    <property type="entry name" value="HTH-TYPE TRANSCRIPTIONAL REGULATOR LEUO-RELATED"/>
    <property type="match status" value="1"/>
</dbReference>
<dbReference type="Pfam" id="PF03466">
    <property type="entry name" value="LysR_substrate"/>
    <property type="match status" value="1"/>
</dbReference>
<dbReference type="AlphaFoldDB" id="A8LRQ2"/>
<dbReference type="SUPFAM" id="SSF46785">
    <property type="entry name" value="Winged helix' DNA-binding domain"/>
    <property type="match status" value="1"/>
</dbReference>
<dbReference type="InterPro" id="IPR050389">
    <property type="entry name" value="LysR-type_TF"/>
</dbReference>
<dbReference type="SUPFAM" id="SSF53850">
    <property type="entry name" value="Periplasmic binding protein-like II"/>
    <property type="match status" value="1"/>
</dbReference>
<evidence type="ECO:0000313" key="6">
    <source>
        <dbReference type="EMBL" id="ABV94083.1"/>
    </source>
</evidence>
<dbReference type="GO" id="GO:0003677">
    <property type="term" value="F:DNA binding"/>
    <property type="evidence" value="ECO:0007669"/>
    <property type="project" value="UniProtKB-KW"/>
</dbReference>
<dbReference type="InterPro" id="IPR005119">
    <property type="entry name" value="LysR_subst-bd"/>
</dbReference>
<keyword evidence="2" id="KW-0805">Transcription regulation</keyword>
<keyword evidence="3" id="KW-0238">DNA-binding</keyword>
<dbReference type="OrthoDB" id="9774011at2"/>
<dbReference type="Gene3D" id="1.10.10.10">
    <property type="entry name" value="Winged helix-like DNA-binding domain superfamily/Winged helix DNA-binding domain"/>
    <property type="match status" value="1"/>
</dbReference>
<protein>
    <submittedName>
        <fullName evidence="6">Transcriptional regulator, LysR family</fullName>
    </submittedName>
</protein>
<dbReference type="GO" id="GO:0003700">
    <property type="term" value="F:DNA-binding transcription factor activity"/>
    <property type="evidence" value="ECO:0007669"/>
    <property type="project" value="InterPro"/>
</dbReference>
<accession>A8LRQ2</accession>
<feature type="domain" description="HTH lysR-type" evidence="5">
    <location>
        <begin position="28"/>
        <end position="85"/>
    </location>
</feature>
<sequence>MRCLHGFPCAHPFRDSSEGMKDLDIYGLDGRQLKLFLCVFDTVSVSRAADQLGITQSTASHGLERLRKALGDPLFVKSGRGIAPTDTAKELAPRVRAVLIGLEGLRTSATYDPAQDTGAFRIATNVTEILPKLIEIKARICKAAPHVTIHFHDMGSRVNAGELLSAGAADLVIAVSLPSYPSLLLAERLYSDRSVCYYCPKQRGPIESVEDFVEAKHAALDFGASIKSSVGQELERQGIIRRIRMTAPNSHTLAELMRDSDYVATMPLRLHKTVFKDFSYSTPPMALPPITHDMLWHVRNDNAARNSWLREVVRSTR</sequence>
<dbReference type="PANTHER" id="PTHR30118:SF6">
    <property type="entry name" value="HTH-TYPE TRANSCRIPTIONAL REGULATOR LEUO"/>
    <property type="match status" value="1"/>
</dbReference>
<dbReference type="HOGENOM" id="CLU_039613_39_0_5"/>
<dbReference type="Gene3D" id="3.40.190.10">
    <property type="entry name" value="Periplasmic binding protein-like II"/>
    <property type="match status" value="2"/>
</dbReference>
<organism evidence="6 7">
    <name type="scientific">Dinoroseobacter shibae (strain DSM 16493 / NCIMB 14021 / DFL 12)</name>
    <dbReference type="NCBI Taxonomy" id="398580"/>
    <lineage>
        <taxon>Bacteria</taxon>
        <taxon>Pseudomonadati</taxon>
        <taxon>Pseudomonadota</taxon>
        <taxon>Alphaproteobacteria</taxon>
        <taxon>Rhodobacterales</taxon>
        <taxon>Roseobacteraceae</taxon>
        <taxon>Dinoroseobacter</taxon>
    </lineage>
</organism>
<evidence type="ECO:0000259" key="5">
    <source>
        <dbReference type="PROSITE" id="PS50931"/>
    </source>
</evidence>
<evidence type="ECO:0000256" key="1">
    <source>
        <dbReference type="ARBA" id="ARBA00009437"/>
    </source>
</evidence>
<comment type="similarity">
    <text evidence="1">Belongs to the LysR transcriptional regulatory family.</text>
</comment>
<keyword evidence="4" id="KW-0804">Transcription</keyword>
<dbReference type="InterPro" id="IPR036388">
    <property type="entry name" value="WH-like_DNA-bd_sf"/>
</dbReference>
<dbReference type="InterPro" id="IPR037402">
    <property type="entry name" value="YidZ_PBP2"/>
</dbReference>
<dbReference type="PRINTS" id="PR00039">
    <property type="entry name" value="HTHLYSR"/>
</dbReference>
<dbReference type="STRING" id="398580.Dshi_2347"/>
<evidence type="ECO:0000256" key="2">
    <source>
        <dbReference type="ARBA" id="ARBA00023015"/>
    </source>
</evidence>
<dbReference type="Proteomes" id="UP000006833">
    <property type="component" value="Chromosome"/>
</dbReference>
<dbReference type="EMBL" id="CP000830">
    <property type="protein sequence ID" value="ABV94083.1"/>
    <property type="molecule type" value="Genomic_DNA"/>
</dbReference>
<dbReference type="KEGG" id="dsh:Dshi_2347"/>
<name>A8LRQ2_DINSH</name>
<dbReference type="eggNOG" id="COG0583">
    <property type="taxonomic scope" value="Bacteria"/>
</dbReference>
<keyword evidence="7" id="KW-1185">Reference proteome</keyword>